<dbReference type="Pfam" id="PF13568">
    <property type="entry name" value="OMP_b-brl_2"/>
    <property type="match status" value="1"/>
</dbReference>
<sequence length="233" mass="25496">MSGTPAPAQAPRVLLGLKGGAHIARGIGADAAESTSRFGGHGGALVRLRVYKQFGLQVEGLYMPRGDNSQTLNSNAAIGHQLAYISVPVLAQYHYHDVFFEAGPQFGRLLAAKPANVQYPGVTDYLFRKNDIGFSVGFGYQDTTGILLGWRYTGGLQNIYRRVDWGGSSQAQLRNSSIEFYLGYLFEPQKVVRLGVSSAKLVFIRTPALLFKGGKFLFYTAPGKLLRRSRSEE</sequence>
<feature type="domain" description="Outer membrane protein beta-barrel" evidence="1">
    <location>
        <begin position="12"/>
        <end position="160"/>
    </location>
</feature>
<evidence type="ECO:0000259" key="1">
    <source>
        <dbReference type="Pfam" id="PF13568"/>
    </source>
</evidence>
<gene>
    <name evidence="2" type="ORF">HNQ93_003276</name>
</gene>
<proteinExistence type="predicted"/>
<dbReference type="AlphaFoldDB" id="A0A7W9WDC3"/>
<protein>
    <recommendedName>
        <fullName evidence="1">Outer membrane protein beta-barrel domain-containing protein</fullName>
    </recommendedName>
</protein>
<organism evidence="2 3">
    <name type="scientific">Hymenobacter luteus</name>
    <dbReference type="NCBI Taxonomy" id="1411122"/>
    <lineage>
        <taxon>Bacteria</taxon>
        <taxon>Pseudomonadati</taxon>
        <taxon>Bacteroidota</taxon>
        <taxon>Cytophagia</taxon>
        <taxon>Cytophagales</taxon>
        <taxon>Hymenobacteraceae</taxon>
        <taxon>Hymenobacter</taxon>
    </lineage>
</organism>
<keyword evidence="3" id="KW-1185">Reference proteome</keyword>
<evidence type="ECO:0000313" key="2">
    <source>
        <dbReference type="EMBL" id="MBB6060410.1"/>
    </source>
</evidence>
<reference evidence="2 3" key="1">
    <citation type="submission" date="2020-08" db="EMBL/GenBank/DDBJ databases">
        <title>Genomic Encyclopedia of Type Strains, Phase IV (KMG-IV): sequencing the most valuable type-strain genomes for metagenomic binning, comparative biology and taxonomic classification.</title>
        <authorList>
            <person name="Goeker M."/>
        </authorList>
    </citation>
    <scope>NUCLEOTIDE SEQUENCE [LARGE SCALE GENOMIC DNA]</scope>
    <source>
        <strain evidence="2 3">DSM 26718</strain>
    </source>
</reference>
<accession>A0A7W9WDC3</accession>
<dbReference type="RefSeq" id="WP_183404489.1">
    <property type="nucleotide sequence ID" value="NZ_JACHGG010000004.1"/>
</dbReference>
<dbReference type="InterPro" id="IPR025665">
    <property type="entry name" value="Beta-barrel_OMP_2"/>
</dbReference>
<dbReference type="Proteomes" id="UP000532746">
    <property type="component" value="Unassembled WGS sequence"/>
</dbReference>
<name>A0A7W9WDC3_9BACT</name>
<evidence type="ECO:0000313" key="3">
    <source>
        <dbReference type="Proteomes" id="UP000532746"/>
    </source>
</evidence>
<comment type="caution">
    <text evidence="2">The sequence shown here is derived from an EMBL/GenBank/DDBJ whole genome shotgun (WGS) entry which is preliminary data.</text>
</comment>
<dbReference type="EMBL" id="JACHGG010000004">
    <property type="protein sequence ID" value="MBB6060410.1"/>
    <property type="molecule type" value="Genomic_DNA"/>
</dbReference>